<dbReference type="PANTHER" id="PTHR37471:SF1">
    <property type="entry name" value="AB HYDROLASE-1 DOMAIN-CONTAINING PROTEIN"/>
    <property type="match status" value="1"/>
</dbReference>
<proteinExistence type="predicted"/>
<keyword evidence="1" id="KW-0812">Transmembrane</keyword>
<protein>
    <recommendedName>
        <fullName evidence="5">AB hydrolase-1 domain-containing protein</fullName>
    </recommendedName>
</protein>
<evidence type="ECO:0000313" key="3">
    <source>
        <dbReference type="EMBL" id="WVW79938.1"/>
    </source>
</evidence>
<dbReference type="EMBL" id="KI894018">
    <property type="protein sequence ID" value="OCF29099.1"/>
    <property type="molecule type" value="Genomic_DNA"/>
</dbReference>
<evidence type="ECO:0000313" key="4">
    <source>
        <dbReference type="Proteomes" id="UP000092730"/>
    </source>
</evidence>
<evidence type="ECO:0000256" key="1">
    <source>
        <dbReference type="SAM" id="Phobius"/>
    </source>
</evidence>
<reference evidence="2" key="1">
    <citation type="submission" date="2013-07" db="EMBL/GenBank/DDBJ databases">
        <title>The Genome Sequence of Cryptococcus bestiolae CBS10118.</title>
        <authorList>
            <consortium name="The Broad Institute Genome Sequencing Platform"/>
            <person name="Cuomo C."/>
            <person name="Litvintseva A."/>
            <person name="Chen Y."/>
            <person name="Heitman J."/>
            <person name="Sun S."/>
            <person name="Springer D."/>
            <person name="Dromer F."/>
            <person name="Young S.K."/>
            <person name="Zeng Q."/>
            <person name="Gargeya S."/>
            <person name="Fitzgerald M."/>
            <person name="Abouelleil A."/>
            <person name="Alvarado L."/>
            <person name="Berlin A.M."/>
            <person name="Chapman S.B."/>
            <person name="Dewar J."/>
            <person name="Goldberg J."/>
            <person name="Griggs A."/>
            <person name="Gujja S."/>
            <person name="Hansen M."/>
            <person name="Howarth C."/>
            <person name="Imamovic A."/>
            <person name="Larimer J."/>
            <person name="McCowan C."/>
            <person name="Murphy C."/>
            <person name="Pearson M."/>
            <person name="Priest M."/>
            <person name="Roberts A."/>
            <person name="Saif S."/>
            <person name="Shea T."/>
            <person name="Sykes S."/>
            <person name="Wortman J."/>
            <person name="Nusbaum C."/>
            <person name="Birren B."/>
        </authorList>
    </citation>
    <scope>NUCLEOTIDE SEQUENCE [LARGE SCALE GENOMIC DNA]</scope>
    <source>
        <strain evidence="2">CBS 10118</strain>
    </source>
</reference>
<keyword evidence="1" id="KW-1133">Transmembrane helix</keyword>
<evidence type="ECO:0008006" key="5">
    <source>
        <dbReference type="Google" id="ProtNLM"/>
    </source>
</evidence>
<dbReference type="RefSeq" id="XP_019050169.1">
    <property type="nucleotide sequence ID" value="XM_019187291.1"/>
</dbReference>
<dbReference type="InterPro" id="IPR029058">
    <property type="entry name" value="AB_hydrolase_fold"/>
</dbReference>
<dbReference type="SUPFAM" id="SSF53474">
    <property type="entry name" value="alpha/beta-Hydrolases"/>
    <property type="match status" value="1"/>
</dbReference>
<reference evidence="3" key="2">
    <citation type="submission" date="2013-07" db="EMBL/GenBank/DDBJ databases">
        <authorList>
            <consortium name="The Broad Institute Genome Sequencing Platform"/>
            <person name="Cuomo C."/>
            <person name="Litvintseva A."/>
            <person name="Chen Y."/>
            <person name="Heitman J."/>
            <person name="Sun S."/>
            <person name="Springer D."/>
            <person name="Dromer F."/>
            <person name="Young S.K."/>
            <person name="Zeng Q."/>
            <person name="Gargeya S."/>
            <person name="Fitzgerald M."/>
            <person name="Abouelleil A."/>
            <person name="Alvarado L."/>
            <person name="Berlin A.M."/>
            <person name="Chapman S.B."/>
            <person name="Dewar J."/>
            <person name="Goldberg J."/>
            <person name="Griggs A."/>
            <person name="Gujja S."/>
            <person name="Hansen M."/>
            <person name="Howarth C."/>
            <person name="Imamovic A."/>
            <person name="Larimer J."/>
            <person name="McCowan C."/>
            <person name="Murphy C."/>
            <person name="Pearson M."/>
            <person name="Priest M."/>
            <person name="Roberts A."/>
            <person name="Saif S."/>
            <person name="Shea T."/>
            <person name="Sykes S."/>
            <person name="Wortman J."/>
            <person name="Nusbaum C."/>
            <person name="Birren B."/>
        </authorList>
    </citation>
    <scope>NUCLEOTIDE SEQUENCE</scope>
    <source>
        <strain evidence="3">CBS 10118</strain>
    </source>
</reference>
<dbReference type="KEGG" id="kbi:30204990"/>
<accession>A0A1B9GDJ4</accession>
<dbReference type="STRING" id="1296100.A0A1B9GDJ4"/>
<dbReference type="GeneID" id="30204990"/>
<dbReference type="Gene3D" id="3.40.50.1820">
    <property type="entry name" value="alpha/beta hydrolase"/>
    <property type="match status" value="1"/>
</dbReference>
<sequence>MSAIVRSTILFLDILPYLSISYLLSSGGQWLLNTQSIIQIPTNQYLLVFAIAETLFLIYSTLYTTYLTPPAVEGRTEITNEARRQLFDEVVSTLQGKDKKGVDEWLRRWFYVDLNNNEKKHFSFRQGFKDFFEEGKLLTEINDQEVKRGNVEELISGIFFNSPLSAVHSNPIHNHTLISMISRLELLRNFRFSSGYNTFLKPLCPSLNPVLVRSEYRPLLFYICMASCQRIFESVVWIFGFRRVRQGKMDGWFYSPSSPGMIISLCKYTIKVCGETWASDTNQDKVEEAKQPIIFIPGLAGPFFLTHLILNLIVLDRPILVIDQPHLSLKLRFTSRNISSLPELSNDIITFLERRGFAPKNGDGVAPMIVAHSLGSALASSLIRQISDTPDITAAGGDLARDRTEPHSKSNLKLILLDPISILLTHPHLSQTIYLPPTASGNNDREGAMDILIRYFIRENGMARFLKAEFNQFDSFFPVSHFARVIGKDNLKVILSERDHLLPIPEMIRYLTKQDVSHEVLGGVQHGLWLVDWRSYRRVWGCIRCMAESSLSDQEVDKKASTSSSINMSIDSVPVPLMSRNRSRSLLISKMIKLPSSTSPLKMTRMRSRTISISPQYSGLDYNDQQSMSRQCSSIGMNRTLNVSRFKRC</sequence>
<organism evidence="2">
    <name type="scientific">Kwoniella bestiolae CBS 10118</name>
    <dbReference type="NCBI Taxonomy" id="1296100"/>
    <lineage>
        <taxon>Eukaryota</taxon>
        <taxon>Fungi</taxon>
        <taxon>Dikarya</taxon>
        <taxon>Basidiomycota</taxon>
        <taxon>Agaricomycotina</taxon>
        <taxon>Tremellomycetes</taxon>
        <taxon>Tremellales</taxon>
        <taxon>Cryptococcaceae</taxon>
        <taxon>Kwoniella</taxon>
    </lineage>
</organism>
<keyword evidence="1" id="KW-0472">Membrane</keyword>
<feature type="transmembrane region" description="Helical" evidence="1">
    <location>
        <begin position="14"/>
        <end position="33"/>
    </location>
</feature>
<dbReference type="PANTHER" id="PTHR37471">
    <property type="entry name" value="UNNAMED PRODUCT"/>
    <property type="match status" value="1"/>
</dbReference>
<name>A0A1B9GDJ4_9TREE</name>
<gene>
    <name evidence="2" type="ORF">I302_00591</name>
    <name evidence="3" type="ORF">I302_101909</name>
</gene>
<evidence type="ECO:0000313" key="2">
    <source>
        <dbReference type="EMBL" id="OCF29099.1"/>
    </source>
</evidence>
<reference evidence="3" key="4">
    <citation type="submission" date="2024-02" db="EMBL/GenBank/DDBJ databases">
        <title>Comparative genomics of Cryptococcus and Kwoniella reveals pathogenesis evolution and contrasting modes of karyotype evolution via chromosome fusion or intercentromeric recombination.</title>
        <authorList>
            <person name="Coelho M.A."/>
            <person name="David-Palma M."/>
            <person name="Shea T."/>
            <person name="Bowers K."/>
            <person name="McGinley-Smith S."/>
            <person name="Mohammad A.W."/>
            <person name="Gnirke A."/>
            <person name="Yurkov A.M."/>
            <person name="Nowrousian M."/>
            <person name="Sun S."/>
            <person name="Cuomo C.A."/>
            <person name="Heitman J."/>
        </authorList>
    </citation>
    <scope>NUCLEOTIDE SEQUENCE</scope>
    <source>
        <strain evidence="3">CBS 10118</strain>
    </source>
</reference>
<dbReference type="EMBL" id="CP144541">
    <property type="protein sequence ID" value="WVW79938.1"/>
    <property type="molecule type" value="Genomic_DNA"/>
</dbReference>
<reference evidence="2" key="3">
    <citation type="submission" date="2014-01" db="EMBL/GenBank/DDBJ databases">
        <title>Evolution of pathogenesis and genome organization in the Tremellales.</title>
        <authorList>
            <person name="Cuomo C."/>
            <person name="Litvintseva A."/>
            <person name="Heitman J."/>
            <person name="Chen Y."/>
            <person name="Sun S."/>
            <person name="Springer D."/>
            <person name="Dromer F."/>
            <person name="Young S."/>
            <person name="Zeng Q."/>
            <person name="Chapman S."/>
            <person name="Gujja S."/>
            <person name="Saif S."/>
            <person name="Birren B."/>
        </authorList>
    </citation>
    <scope>NUCLEOTIDE SEQUENCE</scope>
    <source>
        <strain evidence="2">CBS 10118</strain>
    </source>
</reference>
<dbReference type="AlphaFoldDB" id="A0A1B9GDJ4"/>
<keyword evidence="4" id="KW-1185">Reference proteome</keyword>
<dbReference type="VEuPathDB" id="FungiDB:I302_00591"/>
<dbReference type="Proteomes" id="UP000092730">
    <property type="component" value="Chromosome 1"/>
</dbReference>
<feature type="transmembrane region" description="Helical" evidence="1">
    <location>
        <begin position="45"/>
        <end position="66"/>
    </location>
</feature>
<dbReference type="OrthoDB" id="6431331at2759"/>